<feature type="domain" description="Clip" evidence="11">
    <location>
        <begin position="60"/>
        <end position="105"/>
    </location>
</feature>
<feature type="chain" id="PRO_5042314343" description="CLIP domain-containing serine protease" evidence="8">
    <location>
        <begin position="23"/>
        <end position="467"/>
    </location>
</feature>
<dbReference type="CDD" id="cd00190">
    <property type="entry name" value="Tryp_SPc"/>
    <property type="match status" value="1"/>
</dbReference>
<evidence type="ECO:0000256" key="2">
    <source>
        <dbReference type="ARBA" id="ARBA00022729"/>
    </source>
</evidence>
<comment type="domain">
    <text evidence="8">The clip domain consists of 35-55 residues which are 'knitted' together usually by 3 conserved disulfide bonds forming a clip-like compact structure.</text>
</comment>
<sequence>MLRSRVLNFWLVGSVIVARGRSLDTEISTVEEVLKKGVQGFLDIFEIPARWRFPSENEQPCDTPTGDIGRCISIRRCHGLLKIRDIEFLRSFICGFEAGTPLLCCPPGYRRTNSTIPMAQEPQRIPVFPDQGTSVVYPPDRPFEPQRPRPVVALPHHTPPPPQRLKKPPFPHGVHPPRTTTTTTTPKPKPRPALAGFNGRPIQPKFLPTSCGFSNVSLSRVVGGSEAHPGAWPWMAAIFVRNRGTFIQACGGALVSHRHVVTAAHCFGGGNRPQTLHPSVFVVRLGDHNIAEVSELPKGSTIDVAVERVKRHPAFNPRSYLNDIGLLYLAADAPFTRYIHPVCLPFKAVPDDITGEHAFVTGWGYTKYEGRGSNVLKQALIRIWSQEECAKAFQKEVQITQEYLCAGDGQGLQDSCQGDSGGPLVYFDDDRFYLIGVVSFGKRCATPGYPGAYTRITKYLEWLRDNF</sequence>
<keyword evidence="8" id="KW-0964">Secreted</keyword>
<keyword evidence="3 7" id="KW-0378">Hydrolase</keyword>
<evidence type="ECO:0000256" key="6">
    <source>
        <dbReference type="ARBA" id="ARBA00024195"/>
    </source>
</evidence>
<dbReference type="Proteomes" id="UP000694867">
    <property type="component" value="Unplaced"/>
</dbReference>
<dbReference type="GO" id="GO:0006508">
    <property type="term" value="P:proteolysis"/>
    <property type="evidence" value="ECO:0007669"/>
    <property type="project" value="UniProtKB-KW"/>
</dbReference>
<dbReference type="PROSITE" id="PS50240">
    <property type="entry name" value="TRYPSIN_DOM"/>
    <property type="match status" value="1"/>
</dbReference>
<dbReference type="InterPro" id="IPR001314">
    <property type="entry name" value="Peptidase_S1A"/>
</dbReference>
<organism evidence="12 13">
    <name type="scientific">Galendromus occidentalis</name>
    <name type="common">western predatory mite</name>
    <dbReference type="NCBI Taxonomy" id="34638"/>
    <lineage>
        <taxon>Eukaryota</taxon>
        <taxon>Metazoa</taxon>
        <taxon>Ecdysozoa</taxon>
        <taxon>Arthropoda</taxon>
        <taxon>Chelicerata</taxon>
        <taxon>Arachnida</taxon>
        <taxon>Acari</taxon>
        <taxon>Parasitiformes</taxon>
        <taxon>Mesostigmata</taxon>
        <taxon>Gamasina</taxon>
        <taxon>Phytoseioidea</taxon>
        <taxon>Phytoseiidae</taxon>
        <taxon>Typhlodrominae</taxon>
        <taxon>Galendromus</taxon>
    </lineage>
</organism>
<keyword evidence="5" id="KW-1015">Disulfide bond</keyword>
<dbReference type="InterPro" id="IPR001254">
    <property type="entry name" value="Trypsin_dom"/>
</dbReference>
<dbReference type="InterPro" id="IPR018114">
    <property type="entry name" value="TRYPSIN_HIS"/>
</dbReference>
<keyword evidence="12" id="KW-1185">Reference proteome</keyword>
<evidence type="ECO:0000256" key="8">
    <source>
        <dbReference type="RuleBase" id="RU366078"/>
    </source>
</evidence>
<dbReference type="PRINTS" id="PR00722">
    <property type="entry name" value="CHYMOTRYPSIN"/>
</dbReference>
<dbReference type="PROSITE" id="PS51888">
    <property type="entry name" value="CLIP"/>
    <property type="match status" value="1"/>
</dbReference>
<comment type="similarity">
    <text evidence="6 8">Belongs to the peptidase S1 family. CLIP subfamily.</text>
</comment>
<evidence type="ECO:0000313" key="12">
    <source>
        <dbReference type="Proteomes" id="UP000694867"/>
    </source>
</evidence>
<comment type="subcellular location">
    <subcellularLocation>
        <location evidence="8">Secreted</location>
    </subcellularLocation>
</comment>
<name>A0AAJ6QNC1_9ACAR</name>
<dbReference type="FunFam" id="2.40.10.10:FF:000006">
    <property type="entry name" value="Serine proteinase stubble"/>
    <property type="match status" value="1"/>
</dbReference>
<dbReference type="InterPro" id="IPR038565">
    <property type="entry name" value="CLIP_sf"/>
</dbReference>
<keyword evidence="2 8" id="KW-0732">Signal</keyword>
<evidence type="ECO:0000256" key="7">
    <source>
        <dbReference type="RuleBase" id="RU363034"/>
    </source>
</evidence>
<proteinExistence type="inferred from homology"/>
<dbReference type="InterPro" id="IPR022700">
    <property type="entry name" value="CLIP"/>
</dbReference>
<dbReference type="RefSeq" id="XP_003740553.1">
    <property type="nucleotide sequence ID" value="XM_003740505.1"/>
</dbReference>
<reference evidence="13" key="1">
    <citation type="submission" date="2025-08" db="UniProtKB">
        <authorList>
            <consortium name="RefSeq"/>
        </authorList>
    </citation>
    <scope>IDENTIFICATION</scope>
</reference>
<feature type="signal peptide" evidence="8">
    <location>
        <begin position="1"/>
        <end position="22"/>
    </location>
</feature>
<evidence type="ECO:0000256" key="5">
    <source>
        <dbReference type="ARBA" id="ARBA00023157"/>
    </source>
</evidence>
<dbReference type="AlphaFoldDB" id="A0AAJ6QNC1"/>
<dbReference type="Gene3D" id="2.40.10.10">
    <property type="entry name" value="Trypsin-like serine proteases"/>
    <property type="match status" value="1"/>
</dbReference>
<evidence type="ECO:0000256" key="4">
    <source>
        <dbReference type="ARBA" id="ARBA00022825"/>
    </source>
</evidence>
<dbReference type="GO" id="GO:0005576">
    <property type="term" value="C:extracellular region"/>
    <property type="evidence" value="ECO:0007669"/>
    <property type="project" value="UniProtKB-SubCell"/>
</dbReference>
<protein>
    <recommendedName>
        <fullName evidence="8">CLIP domain-containing serine protease</fullName>
        <ecNumber evidence="7">3.4.21.-</ecNumber>
    </recommendedName>
</protein>
<evidence type="ECO:0000259" key="10">
    <source>
        <dbReference type="PROSITE" id="PS50240"/>
    </source>
</evidence>
<dbReference type="GeneID" id="100903644"/>
<dbReference type="InterPro" id="IPR033116">
    <property type="entry name" value="TRYPSIN_SER"/>
</dbReference>
<feature type="compositionally biased region" description="Low complexity" evidence="9">
    <location>
        <begin position="176"/>
        <end position="186"/>
    </location>
</feature>
<dbReference type="SUPFAM" id="SSF50494">
    <property type="entry name" value="Trypsin-like serine proteases"/>
    <property type="match status" value="1"/>
</dbReference>
<keyword evidence="1 7" id="KW-0645">Protease</keyword>
<feature type="region of interest" description="Disordered" evidence="9">
    <location>
        <begin position="141"/>
        <end position="192"/>
    </location>
</feature>
<dbReference type="SMART" id="SM00020">
    <property type="entry name" value="Tryp_SPc"/>
    <property type="match status" value="1"/>
</dbReference>
<keyword evidence="4 7" id="KW-0720">Serine protease</keyword>
<evidence type="ECO:0000256" key="3">
    <source>
        <dbReference type="ARBA" id="ARBA00022801"/>
    </source>
</evidence>
<dbReference type="Pfam" id="PF12032">
    <property type="entry name" value="CLIP"/>
    <property type="match status" value="1"/>
</dbReference>
<dbReference type="InterPro" id="IPR043504">
    <property type="entry name" value="Peptidase_S1_PA_chymotrypsin"/>
</dbReference>
<dbReference type="GO" id="GO:0004252">
    <property type="term" value="F:serine-type endopeptidase activity"/>
    <property type="evidence" value="ECO:0007669"/>
    <property type="project" value="UniProtKB-UniRule"/>
</dbReference>
<dbReference type="SMART" id="SM00680">
    <property type="entry name" value="CLIP"/>
    <property type="match status" value="1"/>
</dbReference>
<evidence type="ECO:0000313" key="13">
    <source>
        <dbReference type="RefSeq" id="XP_003740553.1"/>
    </source>
</evidence>
<dbReference type="EC" id="3.4.21.-" evidence="7"/>
<evidence type="ECO:0000256" key="1">
    <source>
        <dbReference type="ARBA" id="ARBA00022670"/>
    </source>
</evidence>
<dbReference type="PANTHER" id="PTHR24252">
    <property type="entry name" value="ACROSIN-RELATED"/>
    <property type="match status" value="1"/>
</dbReference>
<evidence type="ECO:0000259" key="11">
    <source>
        <dbReference type="PROSITE" id="PS51888"/>
    </source>
</evidence>
<dbReference type="InterPro" id="IPR009003">
    <property type="entry name" value="Peptidase_S1_PA"/>
</dbReference>
<dbReference type="PROSITE" id="PS00135">
    <property type="entry name" value="TRYPSIN_SER"/>
    <property type="match status" value="1"/>
</dbReference>
<dbReference type="Gene3D" id="3.30.1640.30">
    <property type="match status" value="1"/>
</dbReference>
<accession>A0AAJ6QNC1</accession>
<dbReference type="PANTHER" id="PTHR24252:SF7">
    <property type="entry name" value="HYALIN"/>
    <property type="match status" value="1"/>
</dbReference>
<dbReference type="KEGG" id="goe:100903644"/>
<gene>
    <name evidence="13" type="primary">LOC100903644</name>
</gene>
<evidence type="ECO:0000256" key="9">
    <source>
        <dbReference type="SAM" id="MobiDB-lite"/>
    </source>
</evidence>
<dbReference type="Pfam" id="PF00089">
    <property type="entry name" value="Trypsin"/>
    <property type="match status" value="1"/>
</dbReference>
<dbReference type="PROSITE" id="PS00134">
    <property type="entry name" value="TRYPSIN_HIS"/>
    <property type="match status" value="1"/>
</dbReference>
<feature type="domain" description="Peptidase S1" evidence="10">
    <location>
        <begin position="221"/>
        <end position="467"/>
    </location>
</feature>